<dbReference type="eggNOG" id="COG3411">
    <property type="taxonomic scope" value="Bacteria"/>
</dbReference>
<protein>
    <submittedName>
        <fullName evidence="2">Ferredoxin-like protein</fullName>
    </submittedName>
</protein>
<feature type="region of interest" description="Disordered" evidence="1">
    <location>
        <begin position="107"/>
        <end position="130"/>
    </location>
</feature>
<dbReference type="EMBL" id="CP001804">
    <property type="protein sequence ID" value="ACY17847.1"/>
    <property type="molecule type" value="Genomic_DNA"/>
</dbReference>
<keyword evidence="3" id="KW-1185">Reference proteome</keyword>
<dbReference type="STRING" id="502025.Hoch_5363"/>
<dbReference type="CDD" id="cd02980">
    <property type="entry name" value="TRX_Fd_family"/>
    <property type="match status" value="1"/>
</dbReference>
<accession>D0LYI1</accession>
<organism evidence="2 3">
    <name type="scientific">Haliangium ochraceum (strain DSM 14365 / JCM 11303 / SMP-2)</name>
    <dbReference type="NCBI Taxonomy" id="502025"/>
    <lineage>
        <taxon>Bacteria</taxon>
        <taxon>Pseudomonadati</taxon>
        <taxon>Myxococcota</taxon>
        <taxon>Polyangia</taxon>
        <taxon>Haliangiales</taxon>
        <taxon>Kofleriaceae</taxon>
        <taxon>Haliangium</taxon>
    </lineage>
</organism>
<gene>
    <name evidence="2" type="ordered locus">Hoch_5363</name>
</gene>
<dbReference type="AlphaFoldDB" id="D0LYI1"/>
<dbReference type="Proteomes" id="UP000001880">
    <property type="component" value="Chromosome"/>
</dbReference>
<name>D0LYI1_HALO1</name>
<dbReference type="HOGENOM" id="CLU_126515_1_0_7"/>
<sequence>MPSFQRHVFVCINERAPGHPRGCCKSRGGDEVRTAFKRELGRLGIKDRVRANNAGCLDQCEHGVTVVIYPEQVWYGGVTESDVPELIERHVIKGEYVTRLMIPEQPHLQGATSAPALAPRADATDDAAKE</sequence>
<dbReference type="SUPFAM" id="SSF52833">
    <property type="entry name" value="Thioredoxin-like"/>
    <property type="match status" value="1"/>
</dbReference>
<dbReference type="RefSeq" id="WP_012830439.1">
    <property type="nucleotide sequence ID" value="NC_013440.1"/>
</dbReference>
<dbReference type="Gene3D" id="3.40.30.10">
    <property type="entry name" value="Glutaredoxin"/>
    <property type="match status" value="1"/>
</dbReference>
<proteinExistence type="predicted"/>
<dbReference type="InterPro" id="IPR036249">
    <property type="entry name" value="Thioredoxin-like_sf"/>
</dbReference>
<evidence type="ECO:0000256" key="1">
    <source>
        <dbReference type="SAM" id="MobiDB-lite"/>
    </source>
</evidence>
<evidence type="ECO:0000313" key="3">
    <source>
        <dbReference type="Proteomes" id="UP000001880"/>
    </source>
</evidence>
<reference evidence="2 3" key="1">
    <citation type="journal article" date="2010" name="Stand. Genomic Sci.">
        <title>Complete genome sequence of Haliangium ochraceum type strain (SMP-2).</title>
        <authorList>
            <consortium name="US DOE Joint Genome Institute (JGI-PGF)"/>
            <person name="Ivanova N."/>
            <person name="Daum C."/>
            <person name="Lang E."/>
            <person name="Abt B."/>
            <person name="Kopitz M."/>
            <person name="Saunders E."/>
            <person name="Lapidus A."/>
            <person name="Lucas S."/>
            <person name="Glavina Del Rio T."/>
            <person name="Nolan M."/>
            <person name="Tice H."/>
            <person name="Copeland A."/>
            <person name="Cheng J.F."/>
            <person name="Chen F."/>
            <person name="Bruce D."/>
            <person name="Goodwin L."/>
            <person name="Pitluck S."/>
            <person name="Mavromatis K."/>
            <person name="Pati A."/>
            <person name="Mikhailova N."/>
            <person name="Chen A."/>
            <person name="Palaniappan K."/>
            <person name="Land M."/>
            <person name="Hauser L."/>
            <person name="Chang Y.J."/>
            <person name="Jeffries C.D."/>
            <person name="Detter J.C."/>
            <person name="Brettin T."/>
            <person name="Rohde M."/>
            <person name="Goker M."/>
            <person name="Bristow J."/>
            <person name="Markowitz V."/>
            <person name="Eisen J.A."/>
            <person name="Hugenholtz P."/>
            <person name="Kyrpides N.C."/>
            <person name="Klenk H.P."/>
        </authorList>
    </citation>
    <scope>NUCLEOTIDE SEQUENCE [LARGE SCALE GENOMIC DNA]</scope>
    <source>
        <strain evidence="3">DSM 14365 / CIP 107738 / JCM 11303 / AJ 13395 / SMP-2</strain>
    </source>
</reference>
<dbReference type="KEGG" id="hoh:Hoch_5363"/>
<evidence type="ECO:0000313" key="2">
    <source>
        <dbReference type="EMBL" id="ACY17847.1"/>
    </source>
</evidence>